<dbReference type="EMBL" id="SRRZ01000023">
    <property type="protein sequence ID" value="NQE34025.1"/>
    <property type="molecule type" value="Genomic_DNA"/>
</dbReference>
<dbReference type="Proteomes" id="UP000702425">
    <property type="component" value="Unassembled WGS sequence"/>
</dbReference>
<sequence>MTYSEKLHPWCIISLLPNCQRVIVARFRKRNDADDHLRVLQRLVKTRTFVIIFDIQPKPTVPKE</sequence>
<protein>
    <recommendedName>
        <fullName evidence="3">Transposase</fullName>
    </recommendedName>
</protein>
<accession>A0ABX2CX88</accession>
<organism evidence="1 2">
    <name type="scientific">Microcoleus asticus IPMA8</name>
    <dbReference type="NCBI Taxonomy" id="2563858"/>
    <lineage>
        <taxon>Bacteria</taxon>
        <taxon>Bacillati</taxon>
        <taxon>Cyanobacteriota</taxon>
        <taxon>Cyanophyceae</taxon>
        <taxon>Oscillatoriophycideae</taxon>
        <taxon>Oscillatoriales</taxon>
        <taxon>Microcoleaceae</taxon>
        <taxon>Microcoleus</taxon>
        <taxon>Microcoleus asticus</taxon>
    </lineage>
</organism>
<gene>
    <name evidence="1" type="ORF">E5S67_01748</name>
</gene>
<evidence type="ECO:0000313" key="2">
    <source>
        <dbReference type="Proteomes" id="UP000702425"/>
    </source>
</evidence>
<comment type="caution">
    <text evidence="1">The sequence shown here is derived from an EMBL/GenBank/DDBJ whole genome shotgun (WGS) entry which is preliminary data.</text>
</comment>
<reference evidence="1 2" key="1">
    <citation type="journal article" date="2020" name="Sci. Rep.">
        <title>A novel cyanobacterial geosmin producer, revising GeoA distribution and dispersion patterns in Bacteria.</title>
        <authorList>
            <person name="Churro C."/>
            <person name="Semedo-Aguiar A.P."/>
            <person name="Silva A.D."/>
            <person name="Pereira-Leal J.B."/>
            <person name="Leite R.B."/>
        </authorList>
    </citation>
    <scope>NUCLEOTIDE SEQUENCE [LARGE SCALE GENOMIC DNA]</scope>
    <source>
        <strain evidence="1 2">IPMA8</strain>
    </source>
</reference>
<evidence type="ECO:0000313" key="1">
    <source>
        <dbReference type="EMBL" id="NQE34025.1"/>
    </source>
</evidence>
<name>A0ABX2CX88_9CYAN</name>
<keyword evidence="2" id="KW-1185">Reference proteome</keyword>
<proteinExistence type="predicted"/>
<evidence type="ECO:0008006" key="3">
    <source>
        <dbReference type="Google" id="ProtNLM"/>
    </source>
</evidence>